<accession>A0A8H3KZY8</accession>
<protein>
    <recommendedName>
        <fullName evidence="3">HTH myb-type domain-containing protein</fullName>
    </recommendedName>
</protein>
<organism evidence="1 2">
    <name type="scientific">Rhizophagus clarus</name>
    <dbReference type="NCBI Taxonomy" id="94130"/>
    <lineage>
        <taxon>Eukaryota</taxon>
        <taxon>Fungi</taxon>
        <taxon>Fungi incertae sedis</taxon>
        <taxon>Mucoromycota</taxon>
        <taxon>Glomeromycotina</taxon>
        <taxon>Glomeromycetes</taxon>
        <taxon>Glomerales</taxon>
        <taxon>Glomeraceae</taxon>
        <taxon>Rhizophagus</taxon>
    </lineage>
</organism>
<reference evidence="1" key="1">
    <citation type="submission" date="2019-10" db="EMBL/GenBank/DDBJ databases">
        <title>Conservation and host-specific expression of non-tandemly repeated heterogenous ribosome RNA gene in arbuscular mycorrhizal fungi.</title>
        <authorList>
            <person name="Maeda T."/>
            <person name="Kobayashi Y."/>
            <person name="Nakagawa T."/>
            <person name="Ezawa T."/>
            <person name="Yamaguchi K."/>
            <person name="Bino T."/>
            <person name="Nishimoto Y."/>
            <person name="Shigenobu S."/>
            <person name="Kawaguchi M."/>
        </authorList>
    </citation>
    <scope>NUCLEOTIDE SEQUENCE</scope>
    <source>
        <strain evidence="1">HR1</strain>
    </source>
</reference>
<evidence type="ECO:0008006" key="3">
    <source>
        <dbReference type="Google" id="ProtNLM"/>
    </source>
</evidence>
<gene>
    <name evidence="1" type="ORF">RCL2_000383200</name>
</gene>
<dbReference type="Proteomes" id="UP000615446">
    <property type="component" value="Unassembled WGS sequence"/>
</dbReference>
<dbReference type="AlphaFoldDB" id="A0A8H3KZY8"/>
<evidence type="ECO:0000313" key="2">
    <source>
        <dbReference type="Proteomes" id="UP000615446"/>
    </source>
</evidence>
<dbReference type="OrthoDB" id="2143914at2759"/>
<evidence type="ECO:0000313" key="1">
    <source>
        <dbReference type="EMBL" id="GES76427.1"/>
    </source>
</evidence>
<name>A0A8H3KZY8_9GLOM</name>
<proteinExistence type="predicted"/>
<comment type="caution">
    <text evidence="1">The sequence shown here is derived from an EMBL/GenBank/DDBJ whole genome shotgun (WGS) entry which is preliminary data.</text>
</comment>
<sequence>MPRFSKESNDIILRYMNEWKKSGKERRKDPFVYLSTKIPHNHKQICYYWYNKLDPKLCKMPLTNNEQDHIIDWVERYLMYNVNQQNIPWKKLQKEMKSVFNKLHSTNVIKNFWNSRKRRLMREAENILNPLIFDNYLVMGGQLFIVTRQ</sequence>
<dbReference type="EMBL" id="BLAL01000020">
    <property type="protein sequence ID" value="GES76427.1"/>
    <property type="molecule type" value="Genomic_DNA"/>
</dbReference>